<accession>A0A6C0DW43</accession>
<evidence type="ECO:0000259" key="5">
    <source>
        <dbReference type="Pfam" id="PF00478"/>
    </source>
</evidence>
<dbReference type="SMART" id="SM01240">
    <property type="entry name" value="IMPDH"/>
    <property type="match status" value="1"/>
</dbReference>
<dbReference type="InterPro" id="IPR050139">
    <property type="entry name" value="GMP_reductase"/>
</dbReference>
<dbReference type="CDD" id="cd00381">
    <property type="entry name" value="IMPDH"/>
    <property type="match status" value="1"/>
</dbReference>
<evidence type="ECO:0000256" key="3">
    <source>
        <dbReference type="ARBA" id="ARBA00022857"/>
    </source>
</evidence>
<dbReference type="EMBL" id="MN739677">
    <property type="protein sequence ID" value="QHT20239.1"/>
    <property type="molecule type" value="Genomic_DNA"/>
</dbReference>
<dbReference type="Gene3D" id="3.20.20.70">
    <property type="entry name" value="Aldolase class I"/>
    <property type="match status" value="1"/>
</dbReference>
<evidence type="ECO:0000256" key="4">
    <source>
        <dbReference type="ARBA" id="ARBA00023002"/>
    </source>
</evidence>
<dbReference type="InterPro" id="IPR013785">
    <property type="entry name" value="Aldolase_TIM"/>
</dbReference>
<dbReference type="Pfam" id="PF00478">
    <property type="entry name" value="IMPDH"/>
    <property type="match status" value="1"/>
</dbReference>
<evidence type="ECO:0000256" key="2">
    <source>
        <dbReference type="ARBA" id="ARBA00015800"/>
    </source>
</evidence>
<evidence type="ECO:0000256" key="1">
    <source>
        <dbReference type="ARBA" id="ARBA00012678"/>
    </source>
</evidence>
<keyword evidence="4" id="KW-0560">Oxidoreductase</keyword>
<dbReference type="PANTHER" id="PTHR43170">
    <property type="entry name" value="GMP REDUCTASE"/>
    <property type="match status" value="1"/>
</dbReference>
<evidence type="ECO:0000313" key="6">
    <source>
        <dbReference type="EMBL" id="QHT20239.1"/>
    </source>
</evidence>
<dbReference type="GO" id="GO:0005829">
    <property type="term" value="C:cytosol"/>
    <property type="evidence" value="ECO:0007669"/>
    <property type="project" value="TreeGrafter"/>
</dbReference>
<dbReference type="EC" id="1.7.1.7" evidence="1"/>
<dbReference type="PANTHER" id="PTHR43170:SF5">
    <property type="entry name" value="GMP REDUCTASE"/>
    <property type="match status" value="1"/>
</dbReference>
<sequence>MRRFLTFDDVGLVPKFNKIVSRLHTDIKTQIGKDSFKSPFIPANMDSVIGPRLAQICKERGAPIIFHRFAPIEEQVKWVKEFPEAYMSLGVQESANNLEALYETGCRRFCIDIAHGHSQVVIDTIKKIKDFDRENQVIAGNVCTYEGVMDLAKAGADIVKVGVGPGAACITRMMTGFGVPQFSAIRECSSAKHDLLYGKSIKIELIADGGIKHPRDAVLALAAGADAVMMGSIFARTFESAAPKREVDGKTFGRYRGQASSEFMNEYFGDTKKRQAEGVAFDVEITKSAVDVFEEYEGGLRSGLTYSGTNNLDNFRKNTEIFESTGNFMIESSYRN</sequence>
<dbReference type="GO" id="GO:0003920">
    <property type="term" value="F:GMP reductase activity"/>
    <property type="evidence" value="ECO:0007669"/>
    <property type="project" value="UniProtKB-EC"/>
</dbReference>
<reference evidence="6" key="1">
    <citation type="journal article" date="2020" name="Nature">
        <title>Giant virus diversity and host interactions through global metagenomics.</title>
        <authorList>
            <person name="Schulz F."/>
            <person name="Roux S."/>
            <person name="Paez-Espino D."/>
            <person name="Jungbluth S."/>
            <person name="Walsh D.A."/>
            <person name="Denef V.J."/>
            <person name="McMahon K.D."/>
            <person name="Konstantinidis K.T."/>
            <person name="Eloe-Fadrosh E.A."/>
            <person name="Kyrpides N.C."/>
            <person name="Woyke T."/>
        </authorList>
    </citation>
    <scope>NUCLEOTIDE SEQUENCE</scope>
    <source>
        <strain evidence="6">GVMAG-M-3300023174-60</strain>
    </source>
</reference>
<dbReference type="InterPro" id="IPR001093">
    <property type="entry name" value="IMP_DH_GMPRt"/>
</dbReference>
<protein>
    <recommendedName>
        <fullName evidence="2">GMP reductase</fullName>
        <ecNumber evidence="1">1.7.1.7</ecNumber>
    </recommendedName>
</protein>
<organism evidence="6">
    <name type="scientific">viral metagenome</name>
    <dbReference type="NCBI Taxonomy" id="1070528"/>
    <lineage>
        <taxon>unclassified sequences</taxon>
        <taxon>metagenomes</taxon>
        <taxon>organismal metagenomes</taxon>
    </lineage>
</organism>
<dbReference type="AlphaFoldDB" id="A0A6C0DW43"/>
<dbReference type="SUPFAM" id="SSF51412">
    <property type="entry name" value="Inosine monophosphate dehydrogenase (IMPDH)"/>
    <property type="match status" value="1"/>
</dbReference>
<feature type="domain" description="IMP dehydrogenase/GMP reductase" evidence="5">
    <location>
        <begin position="5"/>
        <end position="333"/>
    </location>
</feature>
<proteinExistence type="predicted"/>
<name>A0A6C0DW43_9ZZZZ</name>
<keyword evidence="3" id="KW-0521">NADP</keyword>